<dbReference type="PANTHER" id="PTHR34047:SF8">
    <property type="entry name" value="PROTEIN YKFC"/>
    <property type="match status" value="1"/>
</dbReference>
<dbReference type="PROSITE" id="PS50878">
    <property type="entry name" value="RT_POL"/>
    <property type="match status" value="1"/>
</dbReference>
<dbReference type="CDD" id="cd00085">
    <property type="entry name" value="HNHc"/>
    <property type="match status" value="1"/>
</dbReference>
<dbReference type="Gene3D" id="1.10.30.50">
    <property type="match status" value="1"/>
</dbReference>
<dbReference type="EMBL" id="LOMT01000146">
    <property type="protein sequence ID" value="KXX86413.1"/>
    <property type="molecule type" value="Genomic_DNA"/>
</dbReference>
<keyword evidence="1" id="KW-0695">RNA-directed DNA polymerase</keyword>
<keyword evidence="1" id="KW-0548">Nucleotidyltransferase</keyword>
<dbReference type="NCBIfam" id="TIGR04416">
    <property type="entry name" value="group_II_RT_mat"/>
    <property type="match status" value="1"/>
</dbReference>
<dbReference type="InterPro" id="IPR003615">
    <property type="entry name" value="HNH_nuc"/>
</dbReference>
<dbReference type="InterPro" id="IPR000477">
    <property type="entry name" value="RT_dom"/>
</dbReference>
<gene>
    <name evidence="1" type="ORF">AT274_26150</name>
</gene>
<evidence type="ECO:0000313" key="2">
    <source>
        <dbReference type="Proteomes" id="UP000075591"/>
    </source>
</evidence>
<proteinExistence type="predicted"/>
<dbReference type="Pfam" id="PF00078">
    <property type="entry name" value="RVT_1"/>
    <property type="match status" value="1"/>
</dbReference>
<dbReference type="PANTHER" id="PTHR34047">
    <property type="entry name" value="NUCLEAR INTRON MATURASE 1, MITOCHONDRIAL-RELATED"/>
    <property type="match status" value="1"/>
</dbReference>
<dbReference type="InterPro" id="IPR051083">
    <property type="entry name" value="GrpII_Intron_Splice-Mob/Def"/>
</dbReference>
<accession>A0A150AVT4</accession>
<keyword evidence="1" id="KW-0808">Transferase</keyword>
<protein>
    <submittedName>
        <fullName evidence="1">Group II intron reverse transcriptase/maturase</fullName>
    </submittedName>
</protein>
<dbReference type="SUPFAM" id="SSF56672">
    <property type="entry name" value="DNA/RNA polymerases"/>
    <property type="match status" value="1"/>
</dbReference>
<dbReference type="AlphaFoldDB" id="A0A150AVT4"/>
<dbReference type="GO" id="GO:0003964">
    <property type="term" value="F:RNA-directed DNA polymerase activity"/>
    <property type="evidence" value="ECO:0007669"/>
    <property type="project" value="UniProtKB-KW"/>
</dbReference>
<dbReference type="RefSeq" id="WP_046947000.1">
    <property type="nucleotide sequence ID" value="NZ_JAJESF010000071.1"/>
</dbReference>
<dbReference type="Proteomes" id="UP000075591">
    <property type="component" value="Unassembled WGS sequence"/>
</dbReference>
<organism evidence="1 2">
    <name type="scientific">Bacillus cereus</name>
    <dbReference type="NCBI Taxonomy" id="1396"/>
    <lineage>
        <taxon>Bacteria</taxon>
        <taxon>Bacillati</taxon>
        <taxon>Bacillota</taxon>
        <taxon>Bacilli</taxon>
        <taxon>Bacillales</taxon>
        <taxon>Bacillaceae</taxon>
        <taxon>Bacillus</taxon>
        <taxon>Bacillus cereus group</taxon>
    </lineage>
</organism>
<comment type="caution">
    <text evidence="1">The sequence shown here is derived from an EMBL/GenBank/DDBJ whole genome shotgun (WGS) entry which is preliminary data.</text>
</comment>
<dbReference type="CDD" id="cd01651">
    <property type="entry name" value="RT_G2_intron"/>
    <property type="match status" value="1"/>
</dbReference>
<dbReference type="PATRIC" id="fig|1396.432.peg.4501"/>
<sequence>MNKQSVEYMLKDKKIRHSEYYGMTERFDELYQKAKNKQNFRNLMRYITADENILLAYRNIKRNKGSQTPSMDKVTIREVAKMTQEMLINFVKQRFNNYQPRVVRRKEIPKPNGEMRPLGIPSFWDRLIQQCILQVLEPICEANFHTRSYGFRPNRSAENAIADATKKINIQGLTQVVDVDIKGFFDEVNHAKLIRQLWTLGIRDKQLLVIIRKILKAPVLMPNGKVMYPLKGTPQGGILSPLLANINLNEFDWWISNQWETFSAKKVKPRIKDGIWSNDNVTNCLARNSNLKPMYIVRYADDFKIFTNTKSNADKIFMASKLWLERRLKLPISEGKSRVTNLKKQSSEFLGFTLKAVKKGKRKSVTKYVAKTHIAPKALKALRVKLSGQIRRMQKSPNSMNCIKEIGKYNSMVIGMHNYYSIATHISLDLKRMGFELTEQMYNRFPKAKMQDKKNSNGFTNMGEYNGKDKGLKPYLKSKALRYLMKVPIIPVSAIKHRNPMMKRQAVNKYTEEGRKLIHARLKIVSEEELKWLREHPILSNRATIELNDNRISLFVAQNGKCGVTGEKLDLTDMHCHHKKLWSKTHDDSYQNLILIKSDVHRLIHATKQETINKLLQTLNLNEKQLLKLNKLRKLAENEEICI</sequence>
<name>A0A150AVT4_BACCE</name>
<dbReference type="InterPro" id="IPR030931">
    <property type="entry name" value="Group_II_RT_mat"/>
</dbReference>
<reference evidence="1 2" key="1">
    <citation type="submission" date="2015-12" db="EMBL/GenBank/DDBJ databases">
        <title>Bacillus cereus Group isolate.</title>
        <authorList>
            <person name="Kovac J."/>
        </authorList>
    </citation>
    <scope>NUCLEOTIDE SEQUENCE [LARGE SCALE GENOMIC DNA]</scope>
    <source>
        <strain evidence="1 2">FSL W8-0275</strain>
    </source>
</reference>
<dbReference type="InterPro" id="IPR043502">
    <property type="entry name" value="DNA/RNA_pol_sf"/>
</dbReference>
<evidence type="ECO:0000313" key="1">
    <source>
        <dbReference type="EMBL" id="KXX86413.1"/>
    </source>
</evidence>